<dbReference type="eggNOG" id="ENOG50330FX">
    <property type="taxonomic scope" value="Bacteria"/>
</dbReference>
<reference evidence="2 3" key="1">
    <citation type="submission" date="2011-10" db="EMBL/GenBank/DDBJ databases">
        <title>The Noncontiguous Finished genome of Thermanaerovibrio velox DSM 12556.</title>
        <authorList>
            <consortium name="US DOE Joint Genome Institute (JGI-PGF)"/>
            <person name="Lucas S."/>
            <person name="Copeland A."/>
            <person name="Lapidus A."/>
            <person name="Glavina del Rio T."/>
            <person name="Dalin E."/>
            <person name="Tice H."/>
            <person name="Bruce D."/>
            <person name="Goodwin L."/>
            <person name="Pitluck S."/>
            <person name="Peters L."/>
            <person name="Mikhailova N."/>
            <person name="Teshima H."/>
            <person name="Kyrpides N."/>
            <person name="Mavromatis K."/>
            <person name="Ivanova N."/>
            <person name="Markowitz V."/>
            <person name="Cheng J.-F."/>
            <person name="Hugenholtz P."/>
            <person name="Woyke T."/>
            <person name="Wu D."/>
            <person name="Spring S."/>
            <person name="Brambilla E.-M."/>
            <person name="Klenk H.-P."/>
            <person name="Eisen J.A."/>
        </authorList>
    </citation>
    <scope>NUCLEOTIDE SEQUENCE [LARGE SCALE GENOMIC DNA]</scope>
    <source>
        <strain evidence="2 3">DSM 12556</strain>
    </source>
</reference>
<feature type="region of interest" description="Disordered" evidence="1">
    <location>
        <begin position="226"/>
        <end position="249"/>
    </location>
</feature>
<name>H0URJ4_9BACT</name>
<sequence length="249" mass="27631">MTLREVLREIFRSGADYLGHRGPGGVVLVHKDELIPFIETNDSAEIEEVIARFESRRALSFDQSLEGKIFFVAEEDPANAAADKKGLPQWWDVPIPLFSTRLGGFNPAGVREYGSLEGLVKALEVAVSAGDDVVSVWHEGCERVFMIHPLGDGIYRLEDISLESASAREICKWAAVGRSMVDRFRDNGLDVRVFDPQEVVPPGGEVVPCMWEKELVGYLFIPLPQEDGMERSRPSRGSRAKRSKGTGET</sequence>
<evidence type="ECO:0000256" key="1">
    <source>
        <dbReference type="SAM" id="MobiDB-lite"/>
    </source>
</evidence>
<feature type="compositionally biased region" description="Basic residues" evidence="1">
    <location>
        <begin position="234"/>
        <end position="249"/>
    </location>
</feature>
<organism evidence="2 3">
    <name type="scientific">Thermanaerovibrio velox DSM 12556</name>
    <dbReference type="NCBI Taxonomy" id="926567"/>
    <lineage>
        <taxon>Bacteria</taxon>
        <taxon>Thermotogati</taxon>
        <taxon>Synergistota</taxon>
        <taxon>Synergistia</taxon>
        <taxon>Synergistales</taxon>
        <taxon>Synergistaceae</taxon>
        <taxon>Thermanaerovibrio</taxon>
    </lineage>
</organism>
<proteinExistence type="predicted"/>
<evidence type="ECO:0000313" key="2">
    <source>
        <dbReference type="EMBL" id="EHM09933.1"/>
    </source>
</evidence>
<accession>H0URJ4</accession>
<evidence type="ECO:0000313" key="3">
    <source>
        <dbReference type="Proteomes" id="UP000005730"/>
    </source>
</evidence>
<dbReference type="HOGENOM" id="CLU_1119726_0_0_0"/>
<dbReference type="STRING" id="926567.TheveDRAFT_0784"/>
<dbReference type="Proteomes" id="UP000005730">
    <property type="component" value="Chromosome"/>
</dbReference>
<gene>
    <name evidence="2" type="ORF">TheveDRAFT_0784</name>
</gene>
<dbReference type="EMBL" id="CM001377">
    <property type="protein sequence ID" value="EHM09933.1"/>
    <property type="molecule type" value="Genomic_DNA"/>
</dbReference>
<protein>
    <submittedName>
        <fullName evidence="2">Uncharacterized protein</fullName>
    </submittedName>
</protein>
<dbReference type="OrthoDB" id="5079at2"/>
<dbReference type="AlphaFoldDB" id="H0URJ4"/>
<dbReference type="RefSeq" id="WP_006583427.1">
    <property type="nucleotide sequence ID" value="NZ_CM001377.1"/>
</dbReference>
<keyword evidence="3" id="KW-1185">Reference proteome</keyword>